<reference evidence="1 2" key="1">
    <citation type="submission" date="2019-03" db="EMBL/GenBank/DDBJ databases">
        <title>Genomic Encyclopedia of Type Strains, Phase IV (KMG-IV): sequencing the most valuable type-strain genomes for metagenomic binning, comparative biology and taxonomic classification.</title>
        <authorList>
            <person name="Goeker M."/>
        </authorList>
    </citation>
    <scope>NUCLEOTIDE SEQUENCE [LARGE SCALE GENOMIC DNA]</scope>
    <source>
        <strain evidence="1 2">DSM 24629</strain>
    </source>
</reference>
<protein>
    <recommendedName>
        <fullName evidence="3">Sporulation and spore germination protein</fullName>
    </recommendedName>
</protein>
<evidence type="ECO:0008006" key="3">
    <source>
        <dbReference type="Google" id="ProtNLM"/>
    </source>
</evidence>
<dbReference type="OrthoDB" id="9809406at2"/>
<accession>A0A4R3MED8</accession>
<proteinExistence type="predicted"/>
<dbReference type="Proteomes" id="UP000294902">
    <property type="component" value="Unassembled WGS sequence"/>
</dbReference>
<organism evidence="1 2">
    <name type="scientific">Natranaerovirga pectinivora</name>
    <dbReference type="NCBI Taxonomy" id="682400"/>
    <lineage>
        <taxon>Bacteria</taxon>
        <taxon>Bacillati</taxon>
        <taxon>Bacillota</taxon>
        <taxon>Clostridia</taxon>
        <taxon>Lachnospirales</taxon>
        <taxon>Natranaerovirgaceae</taxon>
        <taxon>Natranaerovirga</taxon>
    </lineage>
</organism>
<dbReference type="EMBL" id="SMAL01000014">
    <property type="protein sequence ID" value="TCT12154.1"/>
    <property type="molecule type" value="Genomic_DNA"/>
</dbReference>
<evidence type="ECO:0000313" key="2">
    <source>
        <dbReference type="Proteomes" id="UP000294902"/>
    </source>
</evidence>
<sequence>MIVFYVFMFLFNILNQDSQTSRNEFFVYFYEEYITVNEEINYRLYPVQISLGDELTVESKVRILCDNLFNNEDEYISLIPGTPEIIYLDYKDQHLELTVTNDIMNYGGNSWEWDLVNQLLSTLFSVDEINRVTINIYGEAYFREGTVINQYTREQWNERKKIICQELMEEKVMN</sequence>
<dbReference type="AlphaFoldDB" id="A0A4R3MED8"/>
<keyword evidence="2" id="KW-1185">Reference proteome</keyword>
<dbReference type="RefSeq" id="WP_132254083.1">
    <property type="nucleotide sequence ID" value="NZ_SMAL01000014.1"/>
</dbReference>
<name>A0A4R3MED8_9FIRM</name>
<gene>
    <name evidence="1" type="ORF">EDC18_11460</name>
</gene>
<evidence type="ECO:0000313" key="1">
    <source>
        <dbReference type="EMBL" id="TCT12154.1"/>
    </source>
</evidence>
<comment type="caution">
    <text evidence="1">The sequence shown here is derived from an EMBL/GenBank/DDBJ whole genome shotgun (WGS) entry which is preliminary data.</text>
</comment>